<comment type="caution">
    <text evidence="2">The sequence shown here is derived from an EMBL/GenBank/DDBJ whole genome shotgun (WGS) entry which is preliminary data.</text>
</comment>
<keyword evidence="3" id="KW-1185">Reference proteome</keyword>
<protein>
    <submittedName>
        <fullName evidence="2">Uncharacterized protein</fullName>
    </submittedName>
</protein>
<proteinExistence type="predicted"/>
<gene>
    <name evidence="2" type="ORF">NDU88_003335</name>
</gene>
<organism evidence="2 3">
    <name type="scientific">Pleurodeles waltl</name>
    <name type="common">Iberian ribbed newt</name>
    <dbReference type="NCBI Taxonomy" id="8319"/>
    <lineage>
        <taxon>Eukaryota</taxon>
        <taxon>Metazoa</taxon>
        <taxon>Chordata</taxon>
        <taxon>Craniata</taxon>
        <taxon>Vertebrata</taxon>
        <taxon>Euteleostomi</taxon>
        <taxon>Amphibia</taxon>
        <taxon>Batrachia</taxon>
        <taxon>Caudata</taxon>
        <taxon>Salamandroidea</taxon>
        <taxon>Salamandridae</taxon>
        <taxon>Pleurodelinae</taxon>
        <taxon>Pleurodeles</taxon>
    </lineage>
</organism>
<feature type="compositionally biased region" description="Basic and acidic residues" evidence="1">
    <location>
        <begin position="116"/>
        <end position="136"/>
    </location>
</feature>
<accession>A0AAV7Q952</accession>
<dbReference type="AlphaFoldDB" id="A0AAV7Q952"/>
<sequence>MDDRLRKVEDDIIQKKAPKLNRDKIDYKTGQIYMFAKKFDHWRKLKLSGLNIKVLNQTTFGTNIEASKSSDTDADESTRIKLHTTLQEEFDFLQRDRKTNHRPWRGMGRLKGRGTGRREEVVREKEFHRDKQEKVTRSNRHY</sequence>
<name>A0AAV7Q952_PLEWA</name>
<reference evidence="2" key="1">
    <citation type="journal article" date="2022" name="bioRxiv">
        <title>Sequencing and chromosome-scale assembly of the giantPleurodeles waltlgenome.</title>
        <authorList>
            <person name="Brown T."/>
            <person name="Elewa A."/>
            <person name="Iarovenko S."/>
            <person name="Subramanian E."/>
            <person name="Araus A.J."/>
            <person name="Petzold A."/>
            <person name="Susuki M."/>
            <person name="Suzuki K.-i.T."/>
            <person name="Hayashi T."/>
            <person name="Toyoda A."/>
            <person name="Oliveira C."/>
            <person name="Osipova E."/>
            <person name="Leigh N.D."/>
            <person name="Simon A."/>
            <person name="Yun M.H."/>
        </authorList>
    </citation>
    <scope>NUCLEOTIDE SEQUENCE</scope>
    <source>
        <strain evidence="2">20211129_DDA</strain>
        <tissue evidence="2">Liver</tissue>
    </source>
</reference>
<evidence type="ECO:0000313" key="3">
    <source>
        <dbReference type="Proteomes" id="UP001066276"/>
    </source>
</evidence>
<dbReference type="Proteomes" id="UP001066276">
    <property type="component" value="Chromosome 6"/>
</dbReference>
<evidence type="ECO:0000313" key="2">
    <source>
        <dbReference type="EMBL" id="KAJ1136921.1"/>
    </source>
</evidence>
<feature type="region of interest" description="Disordered" evidence="1">
    <location>
        <begin position="101"/>
        <end position="142"/>
    </location>
</feature>
<feature type="compositionally biased region" description="Basic residues" evidence="1">
    <location>
        <begin position="101"/>
        <end position="115"/>
    </location>
</feature>
<dbReference type="EMBL" id="JANPWB010000010">
    <property type="protein sequence ID" value="KAJ1136921.1"/>
    <property type="molecule type" value="Genomic_DNA"/>
</dbReference>
<evidence type="ECO:0000256" key="1">
    <source>
        <dbReference type="SAM" id="MobiDB-lite"/>
    </source>
</evidence>